<dbReference type="Pfam" id="PF02626">
    <property type="entry name" value="CT_A_B"/>
    <property type="match status" value="1"/>
</dbReference>
<keyword evidence="2" id="KW-0378">Hydrolase</keyword>
<sequence length="340" mass="35725">MSTLTVQKIGPGASVQDLGRRGWLSQGLSRGGAADRLALLEGAALLEQSPDLAALELSAMGGSFTVDAPTRIALTGAPMRASLDGEPLRWSASHLVKPGQTLALGPATSGVWSYLSVGGGIDTAPILGSRAAHLALGLGPKLETGTELPMGKDKGGPVEQILEVSDRFKGGDIRILPSTHTALFAREDLERFTETTFTRDQRGNRQGVRLNHDGAPFATRDQLGLVSEVIVPGDIQMTGEGTPYILLPECQTTGGYPRIGSVLPVDLPKAAQAAPGAKLRFAFVDRDAALAAHQSEDAQLTALKKAVRPLVRDPAKMRDLLSYQLISGVTAGRPETGDTQ</sequence>
<keyword evidence="3" id="KW-0067">ATP-binding</keyword>
<evidence type="ECO:0000313" key="5">
    <source>
        <dbReference type="EMBL" id="SEO03468.1"/>
    </source>
</evidence>
<dbReference type="PANTHER" id="PTHR43309">
    <property type="entry name" value="5-OXOPROLINASE SUBUNIT C"/>
    <property type="match status" value="1"/>
</dbReference>
<dbReference type="GO" id="GO:0016787">
    <property type="term" value="F:hydrolase activity"/>
    <property type="evidence" value="ECO:0007669"/>
    <property type="project" value="UniProtKB-KW"/>
</dbReference>
<evidence type="ECO:0000256" key="1">
    <source>
        <dbReference type="ARBA" id="ARBA00022741"/>
    </source>
</evidence>
<evidence type="ECO:0000256" key="3">
    <source>
        <dbReference type="ARBA" id="ARBA00022840"/>
    </source>
</evidence>
<dbReference type="InterPro" id="IPR003778">
    <property type="entry name" value="CT_A_B"/>
</dbReference>
<keyword evidence="6" id="KW-1185">Reference proteome</keyword>
<evidence type="ECO:0000313" key="6">
    <source>
        <dbReference type="Proteomes" id="UP000199372"/>
    </source>
</evidence>
<gene>
    <name evidence="5" type="ORF">SAMN04488011_11038</name>
</gene>
<dbReference type="OrthoDB" id="9768696at2"/>
<dbReference type="PANTHER" id="PTHR43309:SF5">
    <property type="entry name" value="5-OXOPROLINASE SUBUNIT C"/>
    <property type="match status" value="1"/>
</dbReference>
<keyword evidence="1" id="KW-0547">Nucleotide-binding</keyword>
<organism evidence="5 6">
    <name type="scientific">Palleronia pelagia</name>
    <dbReference type="NCBI Taxonomy" id="387096"/>
    <lineage>
        <taxon>Bacteria</taxon>
        <taxon>Pseudomonadati</taxon>
        <taxon>Pseudomonadota</taxon>
        <taxon>Alphaproteobacteria</taxon>
        <taxon>Rhodobacterales</taxon>
        <taxon>Roseobacteraceae</taxon>
        <taxon>Palleronia</taxon>
    </lineage>
</organism>
<dbReference type="SUPFAM" id="SSF50891">
    <property type="entry name" value="Cyclophilin-like"/>
    <property type="match status" value="1"/>
</dbReference>
<protein>
    <submittedName>
        <fullName evidence="5">Biotin-dependent carboxylase uncharacterized domain-containing protein</fullName>
    </submittedName>
</protein>
<dbReference type="RefSeq" id="WP_091846583.1">
    <property type="nucleotide sequence ID" value="NZ_FOCM01000010.1"/>
</dbReference>
<dbReference type="InterPro" id="IPR029000">
    <property type="entry name" value="Cyclophilin-like_dom_sf"/>
</dbReference>
<evidence type="ECO:0000256" key="2">
    <source>
        <dbReference type="ARBA" id="ARBA00022801"/>
    </source>
</evidence>
<feature type="domain" description="Carboxyltransferase" evidence="4">
    <location>
        <begin position="25"/>
        <end position="299"/>
    </location>
</feature>
<dbReference type="Proteomes" id="UP000199372">
    <property type="component" value="Unassembled WGS sequence"/>
</dbReference>
<proteinExistence type="predicted"/>
<dbReference type="EMBL" id="FOCM01000010">
    <property type="protein sequence ID" value="SEO03468.1"/>
    <property type="molecule type" value="Genomic_DNA"/>
</dbReference>
<dbReference type="AlphaFoldDB" id="A0A1H8LFB9"/>
<evidence type="ECO:0000259" key="4">
    <source>
        <dbReference type="SMART" id="SM00797"/>
    </source>
</evidence>
<name>A0A1H8LFB9_9RHOB</name>
<dbReference type="Gene3D" id="2.40.100.10">
    <property type="entry name" value="Cyclophilin-like"/>
    <property type="match status" value="1"/>
</dbReference>
<accession>A0A1H8LFB9</accession>
<dbReference type="SMART" id="SM00797">
    <property type="entry name" value="AHS2"/>
    <property type="match status" value="1"/>
</dbReference>
<dbReference type="GO" id="GO:0005524">
    <property type="term" value="F:ATP binding"/>
    <property type="evidence" value="ECO:0007669"/>
    <property type="project" value="UniProtKB-KW"/>
</dbReference>
<reference evidence="6" key="1">
    <citation type="submission" date="2016-10" db="EMBL/GenBank/DDBJ databases">
        <authorList>
            <person name="Varghese N."/>
            <person name="Submissions S."/>
        </authorList>
    </citation>
    <scope>NUCLEOTIDE SEQUENCE [LARGE SCALE GENOMIC DNA]</scope>
    <source>
        <strain evidence="6">DSM 26893</strain>
    </source>
</reference>
<dbReference type="InterPro" id="IPR052708">
    <property type="entry name" value="PxpC"/>
</dbReference>